<evidence type="ECO:0000313" key="7">
    <source>
        <dbReference type="Proteomes" id="UP001642405"/>
    </source>
</evidence>
<organism evidence="6 7">
    <name type="scientific">Sporothrix curviconia</name>
    <dbReference type="NCBI Taxonomy" id="1260050"/>
    <lineage>
        <taxon>Eukaryota</taxon>
        <taxon>Fungi</taxon>
        <taxon>Dikarya</taxon>
        <taxon>Ascomycota</taxon>
        <taxon>Pezizomycotina</taxon>
        <taxon>Sordariomycetes</taxon>
        <taxon>Sordariomycetidae</taxon>
        <taxon>Ophiostomatales</taxon>
        <taxon>Ophiostomataceae</taxon>
        <taxon>Sporothrix</taxon>
    </lineage>
</organism>
<protein>
    <recommendedName>
        <fullName evidence="5">Major facilitator superfamily (MFS) profile domain-containing protein</fullName>
    </recommendedName>
</protein>
<proteinExistence type="inferred from homology"/>
<feature type="transmembrane region" description="Helical" evidence="4">
    <location>
        <begin position="330"/>
        <end position="350"/>
    </location>
</feature>
<evidence type="ECO:0000256" key="3">
    <source>
        <dbReference type="SAM" id="MobiDB-lite"/>
    </source>
</evidence>
<reference evidence="6 7" key="1">
    <citation type="submission" date="2024-01" db="EMBL/GenBank/DDBJ databases">
        <authorList>
            <person name="Allen C."/>
            <person name="Tagirdzhanova G."/>
        </authorList>
    </citation>
    <scope>NUCLEOTIDE SEQUENCE [LARGE SCALE GENOMIC DNA]</scope>
</reference>
<comment type="caution">
    <text evidence="6">The sequence shown here is derived from an EMBL/GenBank/DDBJ whole genome shotgun (WGS) entry which is preliminary data.</text>
</comment>
<dbReference type="InterPro" id="IPR050327">
    <property type="entry name" value="Proton-linked_MCT"/>
</dbReference>
<dbReference type="Pfam" id="PF07690">
    <property type="entry name" value="MFS_1"/>
    <property type="match status" value="1"/>
</dbReference>
<keyword evidence="7" id="KW-1185">Reference proteome</keyword>
<feature type="transmembrane region" description="Helical" evidence="4">
    <location>
        <begin position="410"/>
        <end position="434"/>
    </location>
</feature>
<comment type="similarity">
    <text evidence="2">Belongs to the major facilitator superfamily. Monocarboxylate porter (TC 2.A.1.13) family.</text>
</comment>
<feature type="transmembrane region" description="Helical" evidence="4">
    <location>
        <begin position="123"/>
        <end position="142"/>
    </location>
</feature>
<dbReference type="InterPro" id="IPR036259">
    <property type="entry name" value="MFS_trans_sf"/>
</dbReference>
<name>A0ABP0B8R0_9PEZI</name>
<keyword evidence="4" id="KW-1133">Transmembrane helix</keyword>
<dbReference type="SUPFAM" id="SSF103473">
    <property type="entry name" value="MFS general substrate transporter"/>
    <property type="match status" value="1"/>
</dbReference>
<evidence type="ECO:0000256" key="2">
    <source>
        <dbReference type="ARBA" id="ARBA00006727"/>
    </source>
</evidence>
<feature type="transmembrane region" description="Helical" evidence="4">
    <location>
        <begin position="285"/>
        <end position="318"/>
    </location>
</feature>
<dbReference type="PANTHER" id="PTHR11360:SF234">
    <property type="entry name" value="MFS-TYPE TRANSPORTER DBAD-RELATED"/>
    <property type="match status" value="1"/>
</dbReference>
<evidence type="ECO:0000259" key="5">
    <source>
        <dbReference type="PROSITE" id="PS50850"/>
    </source>
</evidence>
<feature type="compositionally biased region" description="Basic and acidic residues" evidence="3">
    <location>
        <begin position="21"/>
        <end position="32"/>
    </location>
</feature>
<evidence type="ECO:0000256" key="4">
    <source>
        <dbReference type="SAM" id="Phobius"/>
    </source>
</evidence>
<dbReference type="Proteomes" id="UP001642405">
    <property type="component" value="Unassembled WGS sequence"/>
</dbReference>
<dbReference type="PROSITE" id="PS50850">
    <property type="entry name" value="MFS"/>
    <property type="match status" value="1"/>
</dbReference>
<dbReference type="PANTHER" id="PTHR11360">
    <property type="entry name" value="MONOCARBOXYLATE TRANSPORTER"/>
    <property type="match status" value="1"/>
</dbReference>
<dbReference type="InterPro" id="IPR020846">
    <property type="entry name" value="MFS_dom"/>
</dbReference>
<sequence>MDYKEDQLAASGSDTDMQETDDWRRSADPEKAGDEEDTDSTGEQPAVAEDEQAVTPASPASPATPAAPTPSEIPDGGTRAWLQVLGAWVVMVETFGLVNTFGVYETYYETDLLVGKPGGSATAIAWIGSLQVALLLIGGVVAGPLYDAGYVRQLIAVGLLLIVFGLFMTSLCTAYWQLILAQGLTVGLGMGLSFTPSNAVLAQYFSKKRALAIGISSSGSPLAGIAFPILFSRVQAQPQLGAAWATRIIAFVLLGLATVPIVFMQPRVTAATARSSSSSSKARRALVDTSAFSELPFVAMVVGSFFVFMCVFVPFFFIQLFGERRGIGDAAFSPFYLVTMLNVGSVFGRLLPNALALRYGSFNLLLVCSVVSAILLFGWMGIVSESAGATATVAAGDVGGTSSPYLAGTVVFALLYGLFSGGIVSLIASVIMGLTRDLSRVGTRMGMTFFMTGIACLIGPPIAGSILGDGFSNSKWMGMIGYGAASVTLGTAAYGVSRYSLWRGRKAIVA</sequence>
<dbReference type="Gene3D" id="1.20.1250.20">
    <property type="entry name" value="MFS general substrate transporter like domains"/>
    <property type="match status" value="1"/>
</dbReference>
<evidence type="ECO:0000256" key="1">
    <source>
        <dbReference type="ARBA" id="ARBA00004141"/>
    </source>
</evidence>
<feature type="transmembrane region" description="Helical" evidence="4">
    <location>
        <begin position="446"/>
        <end position="467"/>
    </location>
</feature>
<keyword evidence="4" id="KW-0472">Membrane</keyword>
<dbReference type="InterPro" id="IPR011701">
    <property type="entry name" value="MFS"/>
</dbReference>
<feature type="compositionally biased region" description="Low complexity" evidence="3">
    <location>
        <begin position="55"/>
        <end position="70"/>
    </location>
</feature>
<feature type="transmembrane region" description="Helical" evidence="4">
    <location>
        <begin position="211"/>
        <end position="231"/>
    </location>
</feature>
<evidence type="ECO:0000313" key="6">
    <source>
        <dbReference type="EMBL" id="CAK7215601.1"/>
    </source>
</evidence>
<comment type="subcellular location">
    <subcellularLocation>
        <location evidence="1">Membrane</location>
        <topology evidence="1">Multi-pass membrane protein</topology>
    </subcellularLocation>
</comment>
<feature type="transmembrane region" description="Helical" evidence="4">
    <location>
        <begin position="80"/>
        <end position="103"/>
    </location>
</feature>
<keyword evidence="4" id="KW-0812">Transmembrane</keyword>
<feature type="transmembrane region" description="Helical" evidence="4">
    <location>
        <begin position="479"/>
        <end position="496"/>
    </location>
</feature>
<feature type="transmembrane region" description="Helical" evidence="4">
    <location>
        <begin position="184"/>
        <end position="204"/>
    </location>
</feature>
<feature type="transmembrane region" description="Helical" evidence="4">
    <location>
        <begin position="362"/>
        <end position="382"/>
    </location>
</feature>
<gene>
    <name evidence="6" type="ORF">SCUCBS95973_002530</name>
</gene>
<dbReference type="EMBL" id="CAWUHB010000010">
    <property type="protein sequence ID" value="CAK7215601.1"/>
    <property type="molecule type" value="Genomic_DNA"/>
</dbReference>
<accession>A0ABP0B8R0</accession>
<feature type="transmembrane region" description="Helical" evidence="4">
    <location>
        <begin position="154"/>
        <end position="178"/>
    </location>
</feature>
<feature type="transmembrane region" description="Helical" evidence="4">
    <location>
        <begin position="243"/>
        <end position="264"/>
    </location>
</feature>
<feature type="region of interest" description="Disordered" evidence="3">
    <location>
        <begin position="1"/>
        <end position="73"/>
    </location>
</feature>
<feature type="domain" description="Major facilitator superfamily (MFS) profile" evidence="5">
    <location>
        <begin position="79"/>
        <end position="510"/>
    </location>
</feature>